<keyword evidence="2" id="KW-1185">Reference proteome</keyword>
<organism evidence="1 2">
    <name type="scientific">Kocuria dechangensis</name>
    <dbReference type="NCBI Taxonomy" id="1176249"/>
    <lineage>
        <taxon>Bacteria</taxon>
        <taxon>Bacillati</taxon>
        <taxon>Actinomycetota</taxon>
        <taxon>Actinomycetes</taxon>
        <taxon>Micrococcales</taxon>
        <taxon>Micrococcaceae</taxon>
        <taxon>Kocuria</taxon>
    </lineage>
</organism>
<proteinExistence type="predicted"/>
<evidence type="ECO:0000313" key="2">
    <source>
        <dbReference type="Proteomes" id="UP000638848"/>
    </source>
</evidence>
<reference evidence="1" key="1">
    <citation type="journal article" date="2014" name="Int. J. Syst. Evol. Microbiol.">
        <title>Complete genome sequence of Corynebacterium casei LMG S-19264T (=DSM 44701T), isolated from a smear-ripened cheese.</title>
        <authorList>
            <consortium name="US DOE Joint Genome Institute (JGI-PGF)"/>
            <person name="Walter F."/>
            <person name="Albersmeier A."/>
            <person name="Kalinowski J."/>
            <person name="Ruckert C."/>
        </authorList>
    </citation>
    <scope>NUCLEOTIDE SEQUENCE</scope>
    <source>
        <strain evidence="1">CGMCC 1.12187</strain>
    </source>
</reference>
<dbReference type="EMBL" id="BMEQ01000002">
    <property type="protein sequence ID" value="GGG47177.1"/>
    <property type="molecule type" value="Genomic_DNA"/>
</dbReference>
<dbReference type="AlphaFoldDB" id="A0A917GIL3"/>
<protein>
    <submittedName>
        <fullName evidence="1">Uncharacterized protein</fullName>
    </submittedName>
</protein>
<sequence length="44" mass="4596">MAAMDDSFGLELLQHEGLIGVGAHIEMSNGDVSRHAGASISKRS</sequence>
<name>A0A917GIL3_9MICC</name>
<comment type="caution">
    <text evidence="1">The sequence shown here is derived from an EMBL/GenBank/DDBJ whole genome shotgun (WGS) entry which is preliminary data.</text>
</comment>
<reference evidence="1" key="2">
    <citation type="submission" date="2020-09" db="EMBL/GenBank/DDBJ databases">
        <authorList>
            <person name="Sun Q."/>
            <person name="Zhou Y."/>
        </authorList>
    </citation>
    <scope>NUCLEOTIDE SEQUENCE</scope>
    <source>
        <strain evidence="1">CGMCC 1.12187</strain>
    </source>
</reference>
<accession>A0A917GIL3</accession>
<gene>
    <name evidence="1" type="ORF">GCM10011374_06970</name>
</gene>
<evidence type="ECO:0000313" key="1">
    <source>
        <dbReference type="EMBL" id="GGG47177.1"/>
    </source>
</evidence>
<dbReference type="Proteomes" id="UP000638848">
    <property type="component" value="Unassembled WGS sequence"/>
</dbReference>